<evidence type="ECO:0000256" key="3">
    <source>
        <dbReference type="ARBA" id="ARBA00022517"/>
    </source>
</evidence>
<keyword evidence="5 6" id="KW-0539">Nucleus</keyword>
<comment type="caution">
    <text evidence="8">The sequence shown here is derived from an EMBL/GenBank/DDBJ whole genome shotgun (WGS) entry which is preliminary data.</text>
</comment>
<gene>
    <name evidence="8" type="ORF">ACHAW5_000501</name>
</gene>
<dbReference type="GO" id="GO:0006364">
    <property type="term" value="P:rRNA processing"/>
    <property type="evidence" value="ECO:0007669"/>
    <property type="project" value="UniProtKB-UniRule"/>
</dbReference>
<dbReference type="GO" id="GO:1990904">
    <property type="term" value="C:ribonucleoprotein complex"/>
    <property type="evidence" value="ECO:0007669"/>
    <property type="project" value="UniProtKB-KW"/>
</dbReference>
<accession>A0ABD3NCZ7</accession>
<evidence type="ECO:0000256" key="7">
    <source>
        <dbReference type="SAM" id="MobiDB-lite"/>
    </source>
</evidence>
<sequence>MREGEIEALKRRVSAWRTSGKKGQKERRRLGMTGGGGSLEEDQEELTRLLQERAERRRADVVRAARRSVKERLKKDVASGKHGAYYPKRGELRRMEAEAKFEEIRKRGGNEAVDRAIAKRRKKNVAKEARRMPSHMVS</sequence>
<evidence type="ECO:0000313" key="8">
    <source>
        <dbReference type="EMBL" id="KAL3773504.1"/>
    </source>
</evidence>
<comment type="similarity">
    <text evidence="2 6">Belongs to the RRP36 family.</text>
</comment>
<evidence type="ECO:0000256" key="1">
    <source>
        <dbReference type="ARBA" id="ARBA00004604"/>
    </source>
</evidence>
<keyword evidence="9" id="KW-1185">Reference proteome</keyword>
<keyword evidence="6" id="KW-0687">Ribonucleoprotein</keyword>
<evidence type="ECO:0000256" key="6">
    <source>
        <dbReference type="RuleBase" id="RU368027"/>
    </source>
</evidence>
<comment type="subunit">
    <text evidence="6">Associates with 90S and pre-40S pre-ribosomal particles.</text>
</comment>
<keyword evidence="4 6" id="KW-0698">rRNA processing</keyword>
<name>A0ABD3NCZ7_9STRA</name>
<feature type="compositionally biased region" description="Basic residues" evidence="7">
    <location>
        <begin position="11"/>
        <end position="30"/>
    </location>
</feature>
<feature type="region of interest" description="Disordered" evidence="7">
    <location>
        <begin position="1"/>
        <end position="44"/>
    </location>
</feature>
<organism evidence="8 9">
    <name type="scientific">Stephanodiscus triporus</name>
    <dbReference type="NCBI Taxonomy" id="2934178"/>
    <lineage>
        <taxon>Eukaryota</taxon>
        <taxon>Sar</taxon>
        <taxon>Stramenopiles</taxon>
        <taxon>Ochrophyta</taxon>
        <taxon>Bacillariophyta</taxon>
        <taxon>Coscinodiscophyceae</taxon>
        <taxon>Thalassiosirophycidae</taxon>
        <taxon>Stephanodiscales</taxon>
        <taxon>Stephanodiscaceae</taxon>
        <taxon>Stephanodiscus</taxon>
    </lineage>
</organism>
<dbReference type="PANTHER" id="PTHR21738:SF0">
    <property type="entry name" value="RIBOSOMAL RNA PROCESSING PROTEIN 36 HOMOLOG"/>
    <property type="match status" value="1"/>
</dbReference>
<evidence type="ECO:0000256" key="5">
    <source>
        <dbReference type="ARBA" id="ARBA00023242"/>
    </source>
</evidence>
<feature type="region of interest" description="Disordered" evidence="7">
    <location>
        <begin position="114"/>
        <end position="138"/>
    </location>
</feature>
<reference evidence="8 9" key="1">
    <citation type="submission" date="2024-10" db="EMBL/GenBank/DDBJ databases">
        <title>Updated reference genomes for cyclostephanoid diatoms.</title>
        <authorList>
            <person name="Roberts W.R."/>
            <person name="Alverson A.J."/>
        </authorList>
    </citation>
    <scope>NUCLEOTIDE SEQUENCE [LARGE SCALE GENOMIC DNA]</scope>
    <source>
        <strain evidence="8 9">AJA276-08</strain>
    </source>
</reference>
<comment type="subcellular location">
    <subcellularLocation>
        <location evidence="1 6">Nucleus</location>
        <location evidence="1 6">Nucleolus</location>
    </subcellularLocation>
</comment>
<dbReference type="AlphaFoldDB" id="A0ABD3NCZ7"/>
<dbReference type="InterPro" id="IPR009292">
    <property type="entry name" value="RRP36"/>
</dbReference>
<evidence type="ECO:0000256" key="4">
    <source>
        <dbReference type="ARBA" id="ARBA00022552"/>
    </source>
</evidence>
<evidence type="ECO:0000313" key="9">
    <source>
        <dbReference type="Proteomes" id="UP001530315"/>
    </source>
</evidence>
<keyword evidence="3 6" id="KW-0690">Ribosome biogenesis</keyword>
<protein>
    <recommendedName>
        <fullName evidence="6">rRNA biogenesis protein RRP36</fullName>
    </recommendedName>
</protein>
<proteinExistence type="inferred from homology"/>
<comment type="function">
    <text evidence="6">Component of the 90S pre-ribosome involved in the maturation of rRNAs. Required for early cleavages of the pre-RNAs in the 40S ribosomal subunit maturation pathway.</text>
</comment>
<dbReference type="PANTHER" id="PTHR21738">
    <property type="entry name" value="RIBOSOMAL RNA PROCESSING PROTEIN 36 HOMOLOG"/>
    <property type="match status" value="1"/>
</dbReference>
<dbReference type="Proteomes" id="UP001530315">
    <property type="component" value="Unassembled WGS sequence"/>
</dbReference>
<dbReference type="EMBL" id="JALLAZ020001528">
    <property type="protein sequence ID" value="KAL3773504.1"/>
    <property type="molecule type" value="Genomic_DNA"/>
</dbReference>
<dbReference type="Pfam" id="PF06102">
    <property type="entry name" value="RRP36"/>
    <property type="match status" value="1"/>
</dbReference>
<evidence type="ECO:0000256" key="2">
    <source>
        <dbReference type="ARBA" id="ARBA00009418"/>
    </source>
</evidence>
<feature type="compositionally biased region" description="Basic and acidic residues" evidence="7">
    <location>
        <begin position="1"/>
        <end position="10"/>
    </location>
</feature>
<dbReference type="GO" id="GO:0005730">
    <property type="term" value="C:nucleolus"/>
    <property type="evidence" value="ECO:0007669"/>
    <property type="project" value="UniProtKB-SubCell"/>
</dbReference>